<dbReference type="InterPro" id="IPR011006">
    <property type="entry name" value="CheY-like_superfamily"/>
</dbReference>
<dbReference type="Pfam" id="PF00072">
    <property type="entry name" value="Response_reg"/>
    <property type="match status" value="2"/>
</dbReference>
<dbReference type="PROSITE" id="PS50110">
    <property type="entry name" value="RESPONSE_REGULATORY"/>
    <property type="match status" value="2"/>
</dbReference>
<evidence type="ECO:0000256" key="1">
    <source>
        <dbReference type="ARBA" id="ARBA00018672"/>
    </source>
</evidence>
<dbReference type="Proteomes" id="UP000290921">
    <property type="component" value="Unassembled WGS sequence"/>
</dbReference>
<dbReference type="GO" id="GO:0000160">
    <property type="term" value="P:phosphorelay signal transduction system"/>
    <property type="evidence" value="ECO:0007669"/>
    <property type="project" value="InterPro"/>
</dbReference>
<dbReference type="SMART" id="SM00448">
    <property type="entry name" value="REC"/>
    <property type="match status" value="2"/>
</dbReference>
<comment type="caution">
    <text evidence="6">The sequence shown here is derived from an EMBL/GenBank/DDBJ whole genome shotgun (WGS) entry which is preliminary data.</text>
</comment>
<comment type="function">
    <text evidence="3">May play the central regulatory role in sporulation. It may be an element of the effector pathway responsible for the activation of sporulation genes in response to nutritional stress. Spo0A may act in concert with spo0H (a sigma factor) to control the expression of some genes that are critical to the sporulation process.</text>
</comment>
<evidence type="ECO:0000313" key="6">
    <source>
        <dbReference type="EMBL" id="RXI47020.1"/>
    </source>
</evidence>
<dbReference type="CDD" id="cd00156">
    <property type="entry name" value="REC"/>
    <property type="match status" value="2"/>
</dbReference>
<dbReference type="InterPro" id="IPR050595">
    <property type="entry name" value="Bact_response_regulator"/>
</dbReference>
<comment type="caution">
    <text evidence="4">Lacks conserved residue(s) required for the propagation of feature annotation.</text>
</comment>
<feature type="domain" description="Response regulatory" evidence="5">
    <location>
        <begin position="133"/>
        <end position="246"/>
    </location>
</feature>
<evidence type="ECO:0000256" key="4">
    <source>
        <dbReference type="PROSITE-ProRule" id="PRU00169"/>
    </source>
</evidence>
<dbReference type="SUPFAM" id="SSF52172">
    <property type="entry name" value="CheY-like"/>
    <property type="match status" value="2"/>
</dbReference>
<dbReference type="InterPro" id="IPR001789">
    <property type="entry name" value="Sig_transdc_resp-reg_receiver"/>
</dbReference>
<proteinExistence type="predicted"/>
<accession>A0A4Q0VB53</accession>
<name>A0A4Q0VB53_CLOTA</name>
<evidence type="ECO:0000259" key="5">
    <source>
        <dbReference type="PROSITE" id="PS50110"/>
    </source>
</evidence>
<dbReference type="PANTHER" id="PTHR44591:SF23">
    <property type="entry name" value="CHEY SUBFAMILY"/>
    <property type="match status" value="1"/>
</dbReference>
<gene>
    <name evidence="6" type="ORF">DP130_10215</name>
</gene>
<keyword evidence="2 4" id="KW-0597">Phosphoprotein</keyword>
<dbReference type="EMBL" id="QMAP01000009">
    <property type="protein sequence ID" value="RXI47020.1"/>
    <property type="molecule type" value="Genomic_DNA"/>
</dbReference>
<sequence length="267" mass="30614">MNMYTVVHIEQSEFFSNIIKVMLEEQGYEYINTDNFSEACYIIENNDVDLIITSLLAKGGSIEEFIKDINSSDKKEIPIFVVTGDNINEKKKSLFNLGISDYILKEDLQEEISKHVQAVLEEDGYMRDLREAKIAIVEDSSLEYAIVRDILKNYGIENLELYKTGKELIDSNKTYDIYLIDLVLQNEYGKNIIRQIRRNNIKATIIAITSLSNSKTLSSILGAGADDFILKPVDKGLFIAKLKSNIRIYSLNKKINTYLREIEIIEK</sequence>
<dbReference type="PANTHER" id="PTHR44591">
    <property type="entry name" value="STRESS RESPONSE REGULATOR PROTEIN 1"/>
    <property type="match status" value="1"/>
</dbReference>
<reference evidence="6 7" key="1">
    <citation type="submission" date="2018-06" db="EMBL/GenBank/DDBJ databases">
        <title>Genome conservation of Clostridium tetani.</title>
        <authorList>
            <person name="Bruggemann H."/>
            <person name="Popoff M.R."/>
        </authorList>
    </citation>
    <scope>NUCLEOTIDE SEQUENCE [LARGE SCALE GENOMIC DNA]</scope>
    <source>
        <strain evidence="6 7">2017.061</strain>
    </source>
</reference>
<feature type="modified residue" description="4-aspartylphosphate" evidence="4">
    <location>
        <position position="181"/>
    </location>
</feature>
<evidence type="ECO:0000313" key="7">
    <source>
        <dbReference type="Proteomes" id="UP000290921"/>
    </source>
</evidence>
<organism evidence="6 7">
    <name type="scientific">Clostridium tetani</name>
    <dbReference type="NCBI Taxonomy" id="1513"/>
    <lineage>
        <taxon>Bacteria</taxon>
        <taxon>Bacillati</taxon>
        <taxon>Bacillota</taxon>
        <taxon>Clostridia</taxon>
        <taxon>Eubacteriales</taxon>
        <taxon>Clostridiaceae</taxon>
        <taxon>Clostridium</taxon>
    </lineage>
</organism>
<evidence type="ECO:0000256" key="3">
    <source>
        <dbReference type="ARBA" id="ARBA00024867"/>
    </source>
</evidence>
<dbReference type="Gene3D" id="3.40.50.2300">
    <property type="match status" value="2"/>
</dbReference>
<evidence type="ECO:0000256" key="2">
    <source>
        <dbReference type="ARBA" id="ARBA00022553"/>
    </source>
</evidence>
<dbReference type="AlphaFoldDB" id="A0A4Q0VB53"/>
<protein>
    <recommendedName>
        <fullName evidence="1">Stage 0 sporulation protein A homolog</fullName>
    </recommendedName>
</protein>
<feature type="domain" description="Response regulatory" evidence="5">
    <location>
        <begin position="5"/>
        <end position="120"/>
    </location>
</feature>